<dbReference type="PANTHER" id="PTHR13208:SF2">
    <property type="entry name" value="MEDIATOR OF RNA POLYMERASE II TRANSCRIPTION SUBUNIT 4"/>
    <property type="match status" value="1"/>
</dbReference>
<dbReference type="OrthoDB" id="1929813at2759"/>
<name>A0A9W8DZF2_9FUNG</name>
<keyword evidence="9" id="KW-0175">Coiled coil</keyword>
<comment type="subcellular location">
    <subcellularLocation>
        <location evidence="1 8">Nucleus</location>
    </subcellularLocation>
</comment>
<evidence type="ECO:0000256" key="5">
    <source>
        <dbReference type="ARBA" id="ARBA00023163"/>
    </source>
</evidence>
<comment type="subunit">
    <text evidence="8">Component of the Mediator complex.</text>
</comment>
<dbReference type="Pfam" id="PF10018">
    <property type="entry name" value="Med4"/>
    <property type="match status" value="1"/>
</dbReference>
<accession>A0A9W8DZF2</accession>
<evidence type="ECO:0000313" key="10">
    <source>
        <dbReference type="EMBL" id="KAJ1925758.1"/>
    </source>
</evidence>
<dbReference type="GO" id="GO:0003712">
    <property type="term" value="F:transcription coregulator activity"/>
    <property type="evidence" value="ECO:0007669"/>
    <property type="project" value="InterPro"/>
</dbReference>
<comment type="similarity">
    <text evidence="2 8">Belongs to the Mediator complex subunit 4 family.</text>
</comment>
<dbReference type="InterPro" id="IPR019258">
    <property type="entry name" value="Mediator_Med4"/>
</dbReference>
<protein>
    <recommendedName>
        <fullName evidence="3 8">Mediator of RNA polymerase II transcription subunit 4</fullName>
    </recommendedName>
    <alternativeName>
        <fullName evidence="7 8">Mediator complex subunit 4</fullName>
    </alternativeName>
</protein>
<dbReference type="PANTHER" id="PTHR13208">
    <property type="entry name" value="MEDIATOR OF RNA POLYMERASE II TRANSCRIPTION SUBUNIT 4"/>
    <property type="match status" value="1"/>
</dbReference>
<dbReference type="EMBL" id="JANBPT010000209">
    <property type="protein sequence ID" value="KAJ1925758.1"/>
    <property type="molecule type" value="Genomic_DNA"/>
</dbReference>
<proteinExistence type="inferred from homology"/>
<keyword evidence="11" id="KW-1185">Reference proteome</keyword>
<evidence type="ECO:0000313" key="11">
    <source>
        <dbReference type="Proteomes" id="UP001150569"/>
    </source>
</evidence>
<keyword evidence="4 8" id="KW-0805">Transcription regulation</keyword>
<comment type="caution">
    <text evidence="10">The sequence shown here is derived from an EMBL/GenBank/DDBJ whole genome shotgun (WGS) entry which is preliminary data.</text>
</comment>
<evidence type="ECO:0000256" key="6">
    <source>
        <dbReference type="ARBA" id="ARBA00023242"/>
    </source>
</evidence>
<dbReference type="GO" id="GO:0006357">
    <property type="term" value="P:regulation of transcription by RNA polymerase II"/>
    <property type="evidence" value="ECO:0007669"/>
    <property type="project" value="InterPro"/>
</dbReference>
<evidence type="ECO:0000256" key="1">
    <source>
        <dbReference type="ARBA" id="ARBA00004123"/>
    </source>
</evidence>
<keyword evidence="8" id="KW-0010">Activator</keyword>
<gene>
    <name evidence="8" type="primary">MED4</name>
    <name evidence="10" type="ORF">IWQ60_004352</name>
</gene>
<evidence type="ECO:0000256" key="3">
    <source>
        <dbReference type="ARBA" id="ARBA00020629"/>
    </source>
</evidence>
<evidence type="ECO:0000256" key="9">
    <source>
        <dbReference type="SAM" id="Coils"/>
    </source>
</evidence>
<evidence type="ECO:0000256" key="7">
    <source>
        <dbReference type="ARBA" id="ARBA00031257"/>
    </source>
</evidence>
<dbReference type="GO" id="GO:0070847">
    <property type="term" value="C:core mediator complex"/>
    <property type="evidence" value="ECO:0007669"/>
    <property type="project" value="TreeGrafter"/>
</dbReference>
<dbReference type="AlphaFoldDB" id="A0A9W8DZF2"/>
<evidence type="ECO:0000256" key="2">
    <source>
        <dbReference type="ARBA" id="ARBA00009626"/>
    </source>
</evidence>
<evidence type="ECO:0000256" key="4">
    <source>
        <dbReference type="ARBA" id="ARBA00023015"/>
    </source>
</evidence>
<reference evidence="10" key="1">
    <citation type="submission" date="2022-07" db="EMBL/GenBank/DDBJ databases">
        <title>Phylogenomic reconstructions and comparative analyses of Kickxellomycotina fungi.</title>
        <authorList>
            <person name="Reynolds N.K."/>
            <person name="Stajich J.E."/>
            <person name="Barry K."/>
            <person name="Grigoriev I.V."/>
            <person name="Crous P."/>
            <person name="Smith M.E."/>
        </authorList>
    </citation>
    <scope>NUCLEOTIDE SEQUENCE</scope>
    <source>
        <strain evidence="10">RSA 861</strain>
    </source>
</reference>
<dbReference type="GO" id="GO:0016592">
    <property type="term" value="C:mediator complex"/>
    <property type="evidence" value="ECO:0007669"/>
    <property type="project" value="InterPro"/>
</dbReference>
<keyword evidence="5 8" id="KW-0804">Transcription</keyword>
<dbReference type="Proteomes" id="UP001150569">
    <property type="component" value="Unassembled WGS sequence"/>
</dbReference>
<sequence>MPTTDVPLKTKLTDLIVAFRKEFQLVLESTQELSRETSKTHAWGIHVDRPVKQQSPALLQRIQRLVDLDKQLKAALAEVDYHQRLQKQVSHIQQAVNDQNQLVLDLVLKLTRTKESLETFIRNAERQVDAIERSEKNPVVYDDVIPYANKLSSFTAAPPNFDPNSGAVPAETPYPVEGTMRAGLLNQKRKVAVEAPTEQKETVPTLDIDAELMNSFMAHHDHQNVDEADLLDLDLNPDLE</sequence>
<organism evidence="10 11">
    <name type="scientific">Tieghemiomyces parasiticus</name>
    <dbReference type="NCBI Taxonomy" id="78921"/>
    <lineage>
        <taxon>Eukaryota</taxon>
        <taxon>Fungi</taxon>
        <taxon>Fungi incertae sedis</taxon>
        <taxon>Zoopagomycota</taxon>
        <taxon>Kickxellomycotina</taxon>
        <taxon>Dimargaritomycetes</taxon>
        <taxon>Dimargaritales</taxon>
        <taxon>Dimargaritaceae</taxon>
        <taxon>Tieghemiomyces</taxon>
    </lineage>
</organism>
<comment type="function">
    <text evidence="8">Component of the Mediator complex, a coactivator involved in the regulated transcription of nearly all RNA polymerase II-dependent genes. Mediator functions as a bridge to convey information from gene-specific regulatory proteins to the basal RNA polymerase II transcription machinery. Mediator is recruited to promoters by direct interactions with regulatory proteins and serves as a scaffold for the assembly of a functional preinitiation complex with RNA polymerase II and the general transcription factors.</text>
</comment>
<evidence type="ECO:0000256" key="8">
    <source>
        <dbReference type="RuleBase" id="RU364141"/>
    </source>
</evidence>
<keyword evidence="6 8" id="KW-0539">Nucleus</keyword>
<feature type="coiled-coil region" evidence="9">
    <location>
        <begin position="107"/>
        <end position="134"/>
    </location>
</feature>